<feature type="region of interest" description="Disordered" evidence="1">
    <location>
        <begin position="303"/>
        <end position="425"/>
    </location>
</feature>
<proteinExistence type="predicted"/>
<evidence type="ECO:0000313" key="4">
    <source>
        <dbReference type="Proteomes" id="UP001497392"/>
    </source>
</evidence>
<reference evidence="3 4" key="1">
    <citation type="submission" date="2024-06" db="EMBL/GenBank/DDBJ databases">
        <authorList>
            <person name="Kraege A."/>
            <person name="Thomma B."/>
        </authorList>
    </citation>
    <scope>NUCLEOTIDE SEQUENCE [LARGE SCALE GENOMIC DNA]</scope>
</reference>
<feature type="chain" id="PRO_5045981112" evidence="2">
    <location>
        <begin position="20"/>
        <end position="679"/>
    </location>
</feature>
<evidence type="ECO:0000256" key="2">
    <source>
        <dbReference type="SAM" id="SignalP"/>
    </source>
</evidence>
<evidence type="ECO:0000313" key="3">
    <source>
        <dbReference type="EMBL" id="CAL5226858.1"/>
    </source>
</evidence>
<feature type="compositionally biased region" description="Basic and acidic residues" evidence="1">
    <location>
        <begin position="600"/>
        <end position="620"/>
    </location>
</feature>
<feature type="compositionally biased region" description="Low complexity" evidence="1">
    <location>
        <begin position="529"/>
        <end position="542"/>
    </location>
</feature>
<feature type="region of interest" description="Disordered" evidence="1">
    <location>
        <begin position="108"/>
        <end position="128"/>
    </location>
</feature>
<accession>A0ABP1GAN1</accession>
<feature type="signal peptide" evidence="2">
    <location>
        <begin position="1"/>
        <end position="19"/>
    </location>
</feature>
<dbReference type="Proteomes" id="UP001497392">
    <property type="component" value="Unassembled WGS sequence"/>
</dbReference>
<gene>
    <name evidence="3" type="primary">g9727</name>
    <name evidence="3" type="ORF">VP750_LOCUS8764</name>
</gene>
<keyword evidence="2" id="KW-0732">Signal</keyword>
<sequence>MAFGGWGFTQLLQTWSLWAGRIHTKAGKGTSRCDSNQMQLGAQATTVAASMRFCSQQSLHTRALLRSSNLQMGARSSMRASAWRDVSKAARAQQQGVSITKAGLTAGTSRMQAAMQRSRASRMQTTAQRRYAPAEVMMLPTMTMGQAPRQAQKLRSSRQPRAEQRRKSTASERLRAAAREAQRAHSKAQRASALAQKRSRDIATPPAAAAAAPERQSRAARADTAAHKRHERAEKLAVQALGIQHGSSGALKRVSKKRRHAVNKENINPEGVLAAASEAHLTHSSSQHVGGVLLEHALKNIPSAGQGGLPSGATCPSSPRTQLQDPMQDSSESAAVMHQPPSANTAAAQQRPSEPQLPEDSPQTQHGADQGGQCMGSPASPKRARVQEASHSLDPPATSQTYPPSPAELEGEALQSSPNGRSLAEEQQMRALKLLAMLSQRQQGERTPGSALTATAVKAAGDLETWGPVRYTERVHCFRATEEFRNGTTRTWISTYKQPPGSRLSAMKTFDRMDVIPAASGAGEATSLQGSRSAAVGSGQGSGQALASRQQLAASEVAPQHFKAASASVSQGAPAPTPASARAADGLPSAQQQPMAAETARAKQQERANPPQREEGKRLSEITQRAMTEAGPCRRGGRVAFGQRVVACRAVPKEDFGPELWELPKYNRPPCSRLCVRSH</sequence>
<feature type="region of interest" description="Disordered" evidence="1">
    <location>
        <begin position="145"/>
        <end position="229"/>
    </location>
</feature>
<evidence type="ECO:0000256" key="1">
    <source>
        <dbReference type="SAM" id="MobiDB-lite"/>
    </source>
</evidence>
<feature type="region of interest" description="Disordered" evidence="1">
    <location>
        <begin position="523"/>
        <end position="542"/>
    </location>
</feature>
<feature type="compositionally biased region" description="Basic and acidic residues" evidence="1">
    <location>
        <begin position="160"/>
        <end position="183"/>
    </location>
</feature>
<name>A0ABP1GAN1_9CHLO</name>
<feature type="compositionally biased region" description="Polar residues" evidence="1">
    <location>
        <begin position="341"/>
        <end position="353"/>
    </location>
</feature>
<comment type="caution">
    <text evidence="3">The sequence shown here is derived from an EMBL/GenBank/DDBJ whole genome shotgun (WGS) entry which is preliminary data.</text>
</comment>
<protein>
    <submittedName>
        <fullName evidence="3">G9727 protein</fullName>
    </submittedName>
</protein>
<feature type="compositionally biased region" description="Low complexity" evidence="1">
    <location>
        <begin position="203"/>
        <end position="214"/>
    </location>
</feature>
<dbReference type="EMBL" id="CAXHTA020000016">
    <property type="protein sequence ID" value="CAL5226858.1"/>
    <property type="molecule type" value="Genomic_DNA"/>
</dbReference>
<feature type="compositionally biased region" description="Polar residues" evidence="1">
    <location>
        <begin position="314"/>
        <end position="333"/>
    </location>
</feature>
<keyword evidence="4" id="KW-1185">Reference proteome</keyword>
<feature type="region of interest" description="Disordered" evidence="1">
    <location>
        <begin position="565"/>
        <end position="620"/>
    </location>
</feature>
<organism evidence="3 4">
    <name type="scientific">Coccomyxa viridis</name>
    <dbReference type="NCBI Taxonomy" id="1274662"/>
    <lineage>
        <taxon>Eukaryota</taxon>
        <taxon>Viridiplantae</taxon>
        <taxon>Chlorophyta</taxon>
        <taxon>core chlorophytes</taxon>
        <taxon>Trebouxiophyceae</taxon>
        <taxon>Trebouxiophyceae incertae sedis</taxon>
        <taxon>Coccomyxaceae</taxon>
        <taxon>Coccomyxa</taxon>
    </lineage>
</organism>
<feature type="compositionally biased region" description="Basic and acidic residues" evidence="1">
    <location>
        <begin position="215"/>
        <end position="229"/>
    </location>
</feature>